<feature type="chain" id="PRO_5004675340" evidence="2">
    <location>
        <begin position="28"/>
        <end position="281"/>
    </location>
</feature>
<dbReference type="RefSeq" id="XP_013432727.1">
    <property type="nucleotide sequence ID" value="XM_013577273.1"/>
</dbReference>
<feature type="compositionally biased region" description="Basic and acidic residues" evidence="1">
    <location>
        <begin position="154"/>
        <end position="163"/>
    </location>
</feature>
<evidence type="ECO:0000256" key="1">
    <source>
        <dbReference type="SAM" id="MobiDB-lite"/>
    </source>
</evidence>
<gene>
    <name evidence="3" type="ORF">ENH_00065160</name>
</gene>
<dbReference type="AlphaFoldDB" id="U6MRG8"/>
<dbReference type="OrthoDB" id="347986at2759"/>
<proteinExistence type="predicted"/>
<sequence>MRGPVPQLLHCLFLLLLLLLLLQHSPAGCRSLKRSRLKNVPLPLSDGAAAAAATAAAAKAAAKSAAAAAAAAAAACMRLAFRCSTTGPPAAAGPLWTSPTKLDSSSPTLPLTTRRPICCRRESRRHSGLYRRGGAWESSRHKNDCRRSSRWHSNRPERSEKDRERLAYLHQTRRQRHLAAAVCMRRPIRICLSRPPAAPPGGYMITSVYPEAQVKFITDTTRTPMTDQGALKGLFPTRKFQSRGSVLQYRKAIRWRHPRLYHHEEGKPLPEGHIRAPQPIP</sequence>
<feature type="signal peptide" evidence="2">
    <location>
        <begin position="1"/>
        <end position="27"/>
    </location>
</feature>
<organism evidence="3 4">
    <name type="scientific">Eimeria necatrix</name>
    <dbReference type="NCBI Taxonomy" id="51315"/>
    <lineage>
        <taxon>Eukaryota</taxon>
        <taxon>Sar</taxon>
        <taxon>Alveolata</taxon>
        <taxon>Apicomplexa</taxon>
        <taxon>Conoidasida</taxon>
        <taxon>Coccidia</taxon>
        <taxon>Eucoccidiorida</taxon>
        <taxon>Eimeriorina</taxon>
        <taxon>Eimeriidae</taxon>
        <taxon>Eimeria</taxon>
    </lineage>
</organism>
<reference evidence="3" key="1">
    <citation type="submission" date="2013-10" db="EMBL/GenBank/DDBJ databases">
        <title>Genomic analysis of the causative agents of coccidiosis in chickens.</title>
        <authorList>
            <person name="Reid A.J."/>
            <person name="Blake D."/>
            <person name="Billington K."/>
            <person name="Browne H."/>
            <person name="Dunn M."/>
            <person name="Hung S."/>
            <person name="Kawahara F."/>
            <person name="Miranda-Saavedra D."/>
            <person name="Mourier T."/>
            <person name="Nagra H."/>
            <person name="Otto T.D."/>
            <person name="Rawlings N."/>
            <person name="Sanchez A."/>
            <person name="Sanders M."/>
            <person name="Subramaniam C."/>
            <person name="Tay Y."/>
            <person name="Dear P."/>
            <person name="Doerig C."/>
            <person name="Gruber A."/>
            <person name="Parkinson J."/>
            <person name="Shirley M."/>
            <person name="Wan K.L."/>
            <person name="Berriman M."/>
            <person name="Tomley F."/>
            <person name="Pain A."/>
        </authorList>
    </citation>
    <scope>NUCLEOTIDE SEQUENCE [LARGE SCALE GENOMIC DNA]</scope>
    <source>
        <strain evidence="3">Houghton</strain>
    </source>
</reference>
<dbReference type="GeneID" id="25476653"/>
<evidence type="ECO:0000256" key="2">
    <source>
        <dbReference type="SAM" id="SignalP"/>
    </source>
</evidence>
<evidence type="ECO:0000313" key="4">
    <source>
        <dbReference type="Proteomes" id="UP000030754"/>
    </source>
</evidence>
<accession>U6MRG8</accession>
<dbReference type="VEuPathDB" id="ToxoDB:ENH_00065160"/>
<dbReference type="Proteomes" id="UP000030754">
    <property type="component" value="Unassembled WGS sequence"/>
</dbReference>
<reference evidence="3" key="2">
    <citation type="submission" date="2013-10" db="EMBL/GenBank/DDBJ databases">
        <authorList>
            <person name="Aslett M."/>
        </authorList>
    </citation>
    <scope>NUCLEOTIDE SEQUENCE [LARGE SCALE GENOMIC DNA]</scope>
    <source>
        <strain evidence="3">Houghton</strain>
    </source>
</reference>
<feature type="region of interest" description="Disordered" evidence="1">
    <location>
        <begin position="129"/>
        <end position="163"/>
    </location>
</feature>
<dbReference type="EMBL" id="HG722928">
    <property type="protein sequence ID" value="CDJ64260.1"/>
    <property type="molecule type" value="Genomic_DNA"/>
</dbReference>
<feature type="compositionally biased region" description="Basic and acidic residues" evidence="1">
    <location>
        <begin position="138"/>
        <end position="147"/>
    </location>
</feature>
<name>U6MRG8_9EIME</name>
<evidence type="ECO:0000313" key="3">
    <source>
        <dbReference type="EMBL" id="CDJ64260.1"/>
    </source>
</evidence>
<keyword evidence="4" id="KW-1185">Reference proteome</keyword>
<protein>
    <submittedName>
        <fullName evidence="3">Uncharacterized protein</fullName>
    </submittedName>
</protein>
<keyword evidence="2" id="KW-0732">Signal</keyword>